<dbReference type="AlphaFoldDB" id="A0A448XN48"/>
<comment type="caution">
    <text evidence="1">The sequence shown here is derived from an EMBL/GenBank/DDBJ whole genome shotgun (WGS) entry which is preliminary data.</text>
</comment>
<organism evidence="1 2">
    <name type="scientific">Protopolystoma xenopodis</name>
    <dbReference type="NCBI Taxonomy" id="117903"/>
    <lineage>
        <taxon>Eukaryota</taxon>
        <taxon>Metazoa</taxon>
        <taxon>Spiralia</taxon>
        <taxon>Lophotrochozoa</taxon>
        <taxon>Platyhelminthes</taxon>
        <taxon>Monogenea</taxon>
        <taxon>Polyopisthocotylea</taxon>
        <taxon>Polystomatidea</taxon>
        <taxon>Polystomatidae</taxon>
        <taxon>Protopolystoma</taxon>
    </lineage>
</organism>
<dbReference type="EMBL" id="CAAALY010266010">
    <property type="protein sequence ID" value="VEL40693.1"/>
    <property type="molecule type" value="Genomic_DNA"/>
</dbReference>
<keyword evidence="2" id="KW-1185">Reference proteome</keyword>
<accession>A0A448XN48</accession>
<name>A0A448XN48_9PLAT</name>
<gene>
    <name evidence="1" type="ORF">PXEA_LOCUS34133</name>
</gene>
<reference evidence="1" key="1">
    <citation type="submission" date="2018-11" db="EMBL/GenBank/DDBJ databases">
        <authorList>
            <consortium name="Pathogen Informatics"/>
        </authorList>
    </citation>
    <scope>NUCLEOTIDE SEQUENCE</scope>
</reference>
<dbReference type="Proteomes" id="UP000784294">
    <property type="component" value="Unassembled WGS sequence"/>
</dbReference>
<protein>
    <submittedName>
        <fullName evidence="1">Uncharacterized protein</fullName>
    </submittedName>
</protein>
<sequence length="347" mass="37211">MNGIKHFGASVPVVSATGVYAASTTISTTINYTPDHLDFSLCPLRTTFSRSGTSLSPAHITSFVSDSFLHLPGSGPSSTGTSTSDTNFASFSADNNIKSSEFKTSLSIQAPMCSETRLSAFWPTDNCNADENQFSLSPTRGSSVLTLQGLAEAQPFDSSTISPSVIFKDEQQRGIAESKPLMVMVPHSRARSIDSSPLGQLQTWPLCSLSDSTLTLVSTTALSTASSAKSLTISKSDSRLLRHSEGRVLSDRQPGDELTNKTAFSVELLVKEDVGAGKAMNESVNLIETPMIQTKRASPRVRPGVGNKAFFLFSTSNNGSFAYLITTLYARTKKCMRFIQLNVTACL</sequence>
<proteinExistence type="predicted"/>
<evidence type="ECO:0000313" key="2">
    <source>
        <dbReference type="Proteomes" id="UP000784294"/>
    </source>
</evidence>
<evidence type="ECO:0000313" key="1">
    <source>
        <dbReference type="EMBL" id="VEL40693.1"/>
    </source>
</evidence>